<gene>
    <name evidence="1" type="ORF">M9Y10_036124</name>
</gene>
<dbReference type="EMBL" id="JAPFFF010000058">
    <property type="protein sequence ID" value="KAK8837593.1"/>
    <property type="molecule type" value="Genomic_DNA"/>
</dbReference>
<comment type="caution">
    <text evidence="1">The sequence shown here is derived from an EMBL/GenBank/DDBJ whole genome shotgun (WGS) entry which is preliminary data.</text>
</comment>
<dbReference type="Proteomes" id="UP001470230">
    <property type="component" value="Unassembled WGS sequence"/>
</dbReference>
<evidence type="ECO:0000313" key="2">
    <source>
        <dbReference type="Proteomes" id="UP001470230"/>
    </source>
</evidence>
<sequence>MKTLNIGTTNDGEKGIAYDSACLGLSLDKISPSAKYVGFFATSAAVSGVRLRKGGDFVVCLTWEKEATCRVVDNGTRKELMCLKIGQQQSPAGVLLLMIVRDQNKDQWEILPCS</sequence>
<keyword evidence="2" id="KW-1185">Reference proteome</keyword>
<organism evidence="1 2">
    <name type="scientific">Tritrichomonas musculus</name>
    <dbReference type="NCBI Taxonomy" id="1915356"/>
    <lineage>
        <taxon>Eukaryota</taxon>
        <taxon>Metamonada</taxon>
        <taxon>Parabasalia</taxon>
        <taxon>Tritrichomonadida</taxon>
        <taxon>Tritrichomonadidae</taxon>
        <taxon>Tritrichomonas</taxon>
    </lineage>
</organism>
<protein>
    <submittedName>
        <fullName evidence="1">Uncharacterized protein</fullName>
    </submittedName>
</protein>
<proteinExistence type="predicted"/>
<name>A0ABR2GUH7_9EUKA</name>
<accession>A0ABR2GUH7</accession>
<reference evidence="1 2" key="1">
    <citation type="submission" date="2024-04" db="EMBL/GenBank/DDBJ databases">
        <title>Tritrichomonas musculus Genome.</title>
        <authorList>
            <person name="Alves-Ferreira E."/>
            <person name="Grigg M."/>
            <person name="Lorenzi H."/>
            <person name="Galac M."/>
        </authorList>
    </citation>
    <scope>NUCLEOTIDE SEQUENCE [LARGE SCALE GENOMIC DNA]</scope>
    <source>
        <strain evidence="1 2">EAF2021</strain>
    </source>
</reference>
<evidence type="ECO:0000313" key="1">
    <source>
        <dbReference type="EMBL" id="KAK8837593.1"/>
    </source>
</evidence>